<reference evidence="4" key="2">
    <citation type="submission" date="2025-09" db="UniProtKB">
        <authorList>
            <consortium name="Ensembl"/>
        </authorList>
    </citation>
    <scope>IDENTIFICATION</scope>
</reference>
<dbReference type="GeneTree" id="ENSGT00960000191711"/>
<dbReference type="SUPFAM" id="SSF81790">
    <property type="entry name" value="Myosin phosphatase inhibitor 17kDa protein, CPI-17"/>
    <property type="match status" value="1"/>
</dbReference>
<dbReference type="Ensembl" id="ENSSHBT00005027516.1">
    <property type="protein sequence ID" value="ENSSHBP00005023126.1"/>
    <property type="gene ID" value="ENSSHBG00005019397.1"/>
</dbReference>
<dbReference type="Proteomes" id="UP000472266">
    <property type="component" value="Unplaced"/>
</dbReference>
<keyword evidence="2" id="KW-0597">Phosphoprotein</keyword>
<sequence>MESDGARSARCEILCDCYKPTEAFVGDLLEKIRGMQKLNTPKK</sequence>
<dbReference type="AlphaFoldDB" id="A0A672V5S2"/>
<dbReference type="InParanoid" id="A0A672V5S2"/>
<evidence type="ECO:0000313" key="4">
    <source>
        <dbReference type="Ensembl" id="ENSSHBP00005023126.1"/>
    </source>
</evidence>
<evidence type="ECO:0000256" key="3">
    <source>
        <dbReference type="ARBA" id="ARBA00023272"/>
    </source>
</evidence>
<comment type="similarity">
    <text evidence="1">Belongs to the PP1 inhibitor family.</text>
</comment>
<dbReference type="Pfam" id="PF05361">
    <property type="entry name" value="PP1_inhibitor"/>
    <property type="match status" value="1"/>
</dbReference>
<keyword evidence="3" id="KW-0650">Protein phosphatase inhibitor</keyword>
<reference evidence="4" key="1">
    <citation type="submission" date="2025-08" db="UniProtKB">
        <authorList>
            <consortium name="Ensembl"/>
        </authorList>
    </citation>
    <scope>IDENTIFICATION</scope>
</reference>
<keyword evidence="5" id="KW-1185">Reference proteome</keyword>
<dbReference type="Gene3D" id="1.10.150.220">
    <property type="entry name" value="CPI-17"/>
    <property type="match status" value="1"/>
</dbReference>
<dbReference type="GO" id="GO:0005737">
    <property type="term" value="C:cytoplasm"/>
    <property type="evidence" value="ECO:0007669"/>
    <property type="project" value="InterPro"/>
</dbReference>
<organism evidence="4 5">
    <name type="scientific">Strigops habroptila</name>
    <name type="common">Kakapo</name>
    <dbReference type="NCBI Taxonomy" id="2489341"/>
    <lineage>
        <taxon>Eukaryota</taxon>
        <taxon>Metazoa</taxon>
        <taxon>Chordata</taxon>
        <taxon>Craniata</taxon>
        <taxon>Vertebrata</taxon>
        <taxon>Euteleostomi</taxon>
        <taxon>Archelosauria</taxon>
        <taxon>Archosauria</taxon>
        <taxon>Dinosauria</taxon>
        <taxon>Saurischia</taxon>
        <taxon>Theropoda</taxon>
        <taxon>Coelurosauria</taxon>
        <taxon>Aves</taxon>
        <taxon>Neognathae</taxon>
        <taxon>Neoaves</taxon>
        <taxon>Telluraves</taxon>
        <taxon>Australaves</taxon>
        <taxon>Psittaciformes</taxon>
        <taxon>Psittacidae</taxon>
        <taxon>Strigops</taxon>
    </lineage>
</organism>
<evidence type="ECO:0000313" key="5">
    <source>
        <dbReference type="Proteomes" id="UP000472266"/>
    </source>
</evidence>
<proteinExistence type="inferred from homology"/>
<dbReference type="InterPro" id="IPR008025">
    <property type="entry name" value="CPI-17"/>
</dbReference>
<accession>A0A672V5S2</accession>
<protein>
    <submittedName>
        <fullName evidence="4">Uncharacterized protein</fullName>
    </submittedName>
</protein>
<dbReference type="InterPro" id="IPR036658">
    <property type="entry name" value="CPI-17_sf"/>
</dbReference>
<evidence type="ECO:0000256" key="2">
    <source>
        <dbReference type="ARBA" id="ARBA00022553"/>
    </source>
</evidence>
<evidence type="ECO:0000256" key="1">
    <source>
        <dbReference type="ARBA" id="ARBA00005483"/>
    </source>
</evidence>
<dbReference type="GO" id="GO:0004864">
    <property type="term" value="F:protein phosphatase inhibitor activity"/>
    <property type="evidence" value="ECO:0007669"/>
    <property type="project" value="UniProtKB-KW"/>
</dbReference>
<name>A0A672V5S2_STRHB</name>